<dbReference type="CDD" id="cd09877">
    <property type="entry name" value="PIN_YacL-like"/>
    <property type="match status" value="1"/>
</dbReference>
<dbReference type="Pfam" id="PF01938">
    <property type="entry name" value="TRAM"/>
    <property type="match status" value="1"/>
</dbReference>
<evidence type="ECO:0000259" key="6">
    <source>
        <dbReference type="PROSITE" id="PS50926"/>
    </source>
</evidence>
<dbReference type="InterPro" id="IPR002716">
    <property type="entry name" value="PIN_dom"/>
</dbReference>
<evidence type="ECO:0000256" key="2">
    <source>
        <dbReference type="ARBA" id="ARBA00022722"/>
    </source>
</evidence>
<reference evidence="7 8" key="1">
    <citation type="journal article" date="2016" name="Nat. Commun.">
        <title>Thousands of microbial genomes shed light on interconnected biogeochemical processes in an aquifer system.</title>
        <authorList>
            <person name="Anantharaman K."/>
            <person name="Brown C.T."/>
            <person name="Hug L.A."/>
            <person name="Sharon I."/>
            <person name="Castelle C.J."/>
            <person name="Probst A.J."/>
            <person name="Thomas B.C."/>
            <person name="Singh A."/>
            <person name="Wilkins M.J."/>
            <person name="Karaoz U."/>
            <person name="Brodie E.L."/>
            <person name="Williams K.H."/>
            <person name="Hubbard S.S."/>
            <person name="Banfield J.F."/>
        </authorList>
    </citation>
    <scope>NUCLEOTIDE SEQUENCE [LARGE SCALE GENOMIC DNA]</scope>
</reference>
<comment type="caution">
    <text evidence="7">The sequence shown here is derived from an EMBL/GenBank/DDBJ whole genome shotgun (WGS) entry which is preliminary data.</text>
</comment>
<keyword evidence="3" id="KW-0378">Hydrolase</keyword>
<dbReference type="SUPFAM" id="SSF88723">
    <property type="entry name" value="PIN domain-like"/>
    <property type="match status" value="1"/>
</dbReference>
<organism evidence="7 8">
    <name type="scientific">Candidatus Curtissbacteria bacterium RIFCSPLOWO2_01_FULL_42_50</name>
    <dbReference type="NCBI Taxonomy" id="1797730"/>
    <lineage>
        <taxon>Bacteria</taxon>
        <taxon>Candidatus Curtissiibacteriota</taxon>
    </lineage>
</organism>
<gene>
    <name evidence="7" type="ORF">A3B54_00765</name>
</gene>
<keyword evidence="5" id="KW-1133">Transmembrane helix</keyword>
<evidence type="ECO:0000313" key="8">
    <source>
        <dbReference type="Proteomes" id="UP000177039"/>
    </source>
</evidence>
<evidence type="ECO:0000256" key="1">
    <source>
        <dbReference type="ARBA" id="ARBA00001946"/>
    </source>
</evidence>
<dbReference type="InterPro" id="IPR002792">
    <property type="entry name" value="TRAM_dom"/>
</dbReference>
<keyword evidence="2" id="KW-0540">Nuclease</keyword>
<keyword evidence="4" id="KW-0460">Magnesium</keyword>
<proteinExistence type="predicted"/>
<comment type="cofactor">
    <cofactor evidence="1">
        <name>Mg(2+)</name>
        <dbReference type="ChEBI" id="CHEBI:18420"/>
    </cofactor>
</comment>
<dbReference type="EMBL" id="MFBT01000003">
    <property type="protein sequence ID" value="OGE00260.1"/>
    <property type="molecule type" value="Genomic_DNA"/>
</dbReference>
<dbReference type="InterPro" id="IPR052041">
    <property type="entry name" value="Nucleic_acid_metab_PIN/TRAM"/>
</dbReference>
<dbReference type="InterPro" id="IPR029060">
    <property type="entry name" value="PIN-like_dom_sf"/>
</dbReference>
<dbReference type="PANTHER" id="PTHR11603:SF147">
    <property type="entry name" value="MEMBRANE PROTEIN"/>
    <property type="match status" value="1"/>
</dbReference>
<sequence>MKLKTLLRPLLSIIFGIIGTFIVKVIVPPEIFTISGNYLLILAIAAFGILGFILPELVELAGRAGTMAVATQIVRHLPSAAAGGLLRSSLPFRKRRPGKAFASRGKYANPLILDTSALIDGRLFDIVKTGFIYGTFLVIPSVIAELHKLADSKDEIRRARGRRGLEVLSAMQAERQVKVEVLSAEPRDAAVDDKLVKLAKKIGAKIITVDYNLNKVAVVSGVSVLNINELANAVKTAVLPHERLKIQINAVGREKNQGVGYLADGTMVVVEGGANLIGKTVEVVVHRILQTAAGKMIFARRANAN</sequence>
<dbReference type="PROSITE" id="PS50926">
    <property type="entry name" value="TRAM"/>
    <property type="match status" value="1"/>
</dbReference>
<keyword evidence="5" id="KW-0812">Transmembrane</keyword>
<dbReference type="GO" id="GO:0004518">
    <property type="term" value="F:nuclease activity"/>
    <property type="evidence" value="ECO:0007669"/>
    <property type="project" value="UniProtKB-KW"/>
</dbReference>
<evidence type="ECO:0000256" key="4">
    <source>
        <dbReference type="ARBA" id="ARBA00022842"/>
    </source>
</evidence>
<dbReference type="Gene3D" id="3.40.50.1010">
    <property type="entry name" value="5'-nuclease"/>
    <property type="match status" value="1"/>
</dbReference>
<protein>
    <recommendedName>
        <fullName evidence="6">TRAM domain-containing protein</fullName>
    </recommendedName>
</protein>
<dbReference type="SMART" id="SM00670">
    <property type="entry name" value="PINc"/>
    <property type="match status" value="1"/>
</dbReference>
<name>A0A1F5H871_9BACT</name>
<feature type="transmembrane region" description="Helical" evidence="5">
    <location>
        <begin position="39"/>
        <end position="58"/>
    </location>
</feature>
<evidence type="ECO:0000256" key="5">
    <source>
        <dbReference type="SAM" id="Phobius"/>
    </source>
</evidence>
<keyword evidence="5" id="KW-0472">Membrane</keyword>
<accession>A0A1F5H871</accession>
<dbReference type="Proteomes" id="UP000177039">
    <property type="component" value="Unassembled WGS sequence"/>
</dbReference>
<dbReference type="AlphaFoldDB" id="A0A1F5H871"/>
<dbReference type="GO" id="GO:0016787">
    <property type="term" value="F:hydrolase activity"/>
    <property type="evidence" value="ECO:0007669"/>
    <property type="project" value="UniProtKB-KW"/>
</dbReference>
<feature type="transmembrane region" description="Helical" evidence="5">
    <location>
        <begin position="6"/>
        <end position="27"/>
    </location>
</feature>
<dbReference type="PANTHER" id="PTHR11603">
    <property type="entry name" value="AAA FAMILY ATPASE"/>
    <property type="match status" value="1"/>
</dbReference>
<evidence type="ECO:0000256" key="3">
    <source>
        <dbReference type="ARBA" id="ARBA00022801"/>
    </source>
</evidence>
<feature type="domain" description="TRAM" evidence="6">
    <location>
        <begin position="237"/>
        <end position="298"/>
    </location>
</feature>
<evidence type="ECO:0000313" key="7">
    <source>
        <dbReference type="EMBL" id="OGE00260.1"/>
    </source>
</evidence>